<proteinExistence type="predicted"/>
<evidence type="ECO:0000313" key="2">
    <source>
        <dbReference type="Proteomes" id="UP001066276"/>
    </source>
</evidence>
<dbReference type="AlphaFoldDB" id="A0AAV7TSK7"/>
<comment type="caution">
    <text evidence="1">The sequence shown here is derived from an EMBL/GenBank/DDBJ whole genome shotgun (WGS) entry which is preliminary data.</text>
</comment>
<name>A0AAV7TSK7_PLEWA</name>
<sequence>MTPPPWRRPLLGCGTPSTLLQCSCRFDQQKHCNRAFLHVRPAGTVLRAKCYPTAQSWLTSTLGMRTVCKAVRVNSESASQGGPCPAIQGSAGAPLQLPALVLHKPFHGGEPAMKRLAENKIVISHVALSSAPPWLSTTKTTITLSGSLILAETAVFRRVARQSCHVVVGPSQLQLSDLIREAGSLRTTILVMRPLILFWVWFLVTKTHLLAKLIYELHEGSSSLILIRLF</sequence>
<dbReference type="Proteomes" id="UP001066276">
    <property type="component" value="Chromosome 3_2"/>
</dbReference>
<organism evidence="1 2">
    <name type="scientific">Pleurodeles waltl</name>
    <name type="common">Iberian ribbed newt</name>
    <dbReference type="NCBI Taxonomy" id="8319"/>
    <lineage>
        <taxon>Eukaryota</taxon>
        <taxon>Metazoa</taxon>
        <taxon>Chordata</taxon>
        <taxon>Craniata</taxon>
        <taxon>Vertebrata</taxon>
        <taxon>Euteleostomi</taxon>
        <taxon>Amphibia</taxon>
        <taxon>Batrachia</taxon>
        <taxon>Caudata</taxon>
        <taxon>Salamandroidea</taxon>
        <taxon>Salamandridae</taxon>
        <taxon>Pleurodelinae</taxon>
        <taxon>Pleurodeles</taxon>
    </lineage>
</organism>
<dbReference type="EMBL" id="JANPWB010000006">
    <property type="protein sequence ID" value="KAJ1179420.1"/>
    <property type="molecule type" value="Genomic_DNA"/>
</dbReference>
<keyword evidence="2" id="KW-1185">Reference proteome</keyword>
<evidence type="ECO:0000313" key="1">
    <source>
        <dbReference type="EMBL" id="KAJ1179420.1"/>
    </source>
</evidence>
<accession>A0AAV7TSK7</accession>
<reference evidence="1" key="1">
    <citation type="journal article" date="2022" name="bioRxiv">
        <title>Sequencing and chromosome-scale assembly of the giantPleurodeles waltlgenome.</title>
        <authorList>
            <person name="Brown T."/>
            <person name="Elewa A."/>
            <person name="Iarovenko S."/>
            <person name="Subramanian E."/>
            <person name="Araus A.J."/>
            <person name="Petzold A."/>
            <person name="Susuki M."/>
            <person name="Suzuki K.-i.T."/>
            <person name="Hayashi T."/>
            <person name="Toyoda A."/>
            <person name="Oliveira C."/>
            <person name="Osipova E."/>
            <person name="Leigh N.D."/>
            <person name="Simon A."/>
            <person name="Yun M.H."/>
        </authorList>
    </citation>
    <scope>NUCLEOTIDE SEQUENCE</scope>
    <source>
        <strain evidence="1">20211129_DDA</strain>
        <tissue evidence="1">Liver</tissue>
    </source>
</reference>
<protein>
    <submittedName>
        <fullName evidence="1">Uncharacterized protein</fullName>
    </submittedName>
</protein>
<gene>
    <name evidence="1" type="ORF">NDU88_004654</name>
</gene>